<evidence type="ECO:0000313" key="2">
    <source>
        <dbReference type="EMBL" id="KDQ58911.1"/>
    </source>
</evidence>
<protein>
    <submittedName>
        <fullName evidence="2">Uncharacterized protein</fullName>
    </submittedName>
</protein>
<name>A0A067Q8J8_9AGAM</name>
<feature type="compositionally biased region" description="Low complexity" evidence="1">
    <location>
        <begin position="301"/>
        <end position="323"/>
    </location>
</feature>
<evidence type="ECO:0000256" key="1">
    <source>
        <dbReference type="SAM" id="MobiDB-lite"/>
    </source>
</evidence>
<dbReference type="InParanoid" id="A0A067Q8J8"/>
<dbReference type="EMBL" id="KL197716">
    <property type="protein sequence ID" value="KDQ58911.1"/>
    <property type="molecule type" value="Genomic_DNA"/>
</dbReference>
<proteinExistence type="predicted"/>
<gene>
    <name evidence="2" type="ORF">JAAARDRAFT_646943</name>
</gene>
<reference evidence="3" key="1">
    <citation type="journal article" date="2014" name="Proc. Natl. Acad. Sci. U.S.A.">
        <title>Extensive sampling of basidiomycete genomes demonstrates inadequacy of the white-rot/brown-rot paradigm for wood decay fungi.</title>
        <authorList>
            <person name="Riley R."/>
            <person name="Salamov A.A."/>
            <person name="Brown D.W."/>
            <person name="Nagy L.G."/>
            <person name="Floudas D."/>
            <person name="Held B.W."/>
            <person name="Levasseur A."/>
            <person name="Lombard V."/>
            <person name="Morin E."/>
            <person name="Otillar R."/>
            <person name="Lindquist E.A."/>
            <person name="Sun H."/>
            <person name="LaButti K.M."/>
            <person name="Schmutz J."/>
            <person name="Jabbour D."/>
            <person name="Luo H."/>
            <person name="Baker S.E."/>
            <person name="Pisabarro A.G."/>
            <person name="Walton J.D."/>
            <person name="Blanchette R.A."/>
            <person name="Henrissat B."/>
            <person name="Martin F."/>
            <person name="Cullen D."/>
            <person name="Hibbett D.S."/>
            <person name="Grigoriev I.V."/>
        </authorList>
    </citation>
    <scope>NUCLEOTIDE SEQUENCE [LARGE SCALE GENOMIC DNA]</scope>
    <source>
        <strain evidence="3">MUCL 33604</strain>
    </source>
</reference>
<dbReference type="STRING" id="933084.A0A067Q8J8"/>
<accession>A0A067Q8J8</accession>
<feature type="region of interest" description="Disordered" evidence="1">
    <location>
        <begin position="301"/>
        <end position="339"/>
    </location>
</feature>
<dbReference type="HOGENOM" id="CLU_021108_6_1_1"/>
<dbReference type="AlphaFoldDB" id="A0A067Q8J8"/>
<organism evidence="2 3">
    <name type="scientific">Jaapia argillacea MUCL 33604</name>
    <dbReference type="NCBI Taxonomy" id="933084"/>
    <lineage>
        <taxon>Eukaryota</taxon>
        <taxon>Fungi</taxon>
        <taxon>Dikarya</taxon>
        <taxon>Basidiomycota</taxon>
        <taxon>Agaricomycotina</taxon>
        <taxon>Agaricomycetes</taxon>
        <taxon>Agaricomycetidae</taxon>
        <taxon>Jaapiales</taxon>
        <taxon>Jaapiaceae</taxon>
        <taxon>Jaapia</taxon>
    </lineage>
</organism>
<evidence type="ECO:0000313" key="3">
    <source>
        <dbReference type="Proteomes" id="UP000027265"/>
    </source>
</evidence>
<dbReference type="OrthoDB" id="2662290at2759"/>
<sequence length="386" mass="42123">MSEAAHEVYSKLLFPKKHGYPLWIPEPQNNLPDEYRRDGVTIGDVGIVTHDGGWDVLFNICLPAEHPLNARRPGCFQQIELDPGDTFDTPDFFPQSCVIGSKSIDARAFDMAGSLEMAPVGAPVGLGAGYQFSSSSNEGAMLVLPEGGHRQDHQNVAIFFDQALQHGVAWYKYAKETRGRRIPNDNALYLITGWDKAKSWALGAYSGTSAGGSFSAKFTATQVASGDISNTYFWEKSGPSTMRVGPRHRFAEGYHGRENQGAFIRGLKIAMKSRFLLRRYVEVSTIQAAREIVRRPISGSSSALKSSATSHSGSSSQPGSSTALYRRANAPSDDETGLEVTIDPIGSLSETYHPSDVINKCLLDSVCELLSSFRMSDCFSSSQMRS</sequence>
<dbReference type="Proteomes" id="UP000027265">
    <property type="component" value="Unassembled WGS sequence"/>
</dbReference>
<keyword evidence="3" id="KW-1185">Reference proteome</keyword>